<accession>A0A9D4KG57</accession>
<evidence type="ECO:0000313" key="1">
    <source>
        <dbReference type="EMBL" id="KAH3839285.1"/>
    </source>
</evidence>
<sequence length="93" mass="10176">MPDRRAISRDLLGPFVSAWDRGHPAEYGGSSQRTRSEGLVSAVASAGLHSADYLSLAEISVFWQGRQSRRAGRTPFETIPLETTCLVSRIEAD</sequence>
<gene>
    <name evidence="1" type="ORF">DPMN_112711</name>
</gene>
<evidence type="ECO:0000313" key="2">
    <source>
        <dbReference type="Proteomes" id="UP000828390"/>
    </source>
</evidence>
<organism evidence="1 2">
    <name type="scientific">Dreissena polymorpha</name>
    <name type="common">Zebra mussel</name>
    <name type="synonym">Mytilus polymorpha</name>
    <dbReference type="NCBI Taxonomy" id="45954"/>
    <lineage>
        <taxon>Eukaryota</taxon>
        <taxon>Metazoa</taxon>
        <taxon>Spiralia</taxon>
        <taxon>Lophotrochozoa</taxon>
        <taxon>Mollusca</taxon>
        <taxon>Bivalvia</taxon>
        <taxon>Autobranchia</taxon>
        <taxon>Heteroconchia</taxon>
        <taxon>Euheterodonta</taxon>
        <taxon>Imparidentia</taxon>
        <taxon>Neoheterodontei</taxon>
        <taxon>Myida</taxon>
        <taxon>Dreissenoidea</taxon>
        <taxon>Dreissenidae</taxon>
        <taxon>Dreissena</taxon>
    </lineage>
</organism>
<dbReference type="AlphaFoldDB" id="A0A9D4KG57"/>
<keyword evidence="2" id="KW-1185">Reference proteome</keyword>
<name>A0A9D4KG57_DREPO</name>
<reference evidence="1" key="1">
    <citation type="journal article" date="2019" name="bioRxiv">
        <title>The Genome of the Zebra Mussel, Dreissena polymorpha: A Resource for Invasive Species Research.</title>
        <authorList>
            <person name="McCartney M.A."/>
            <person name="Auch B."/>
            <person name="Kono T."/>
            <person name="Mallez S."/>
            <person name="Zhang Y."/>
            <person name="Obille A."/>
            <person name="Becker A."/>
            <person name="Abrahante J.E."/>
            <person name="Garbe J."/>
            <person name="Badalamenti J.P."/>
            <person name="Herman A."/>
            <person name="Mangelson H."/>
            <person name="Liachko I."/>
            <person name="Sullivan S."/>
            <person name="Sone E.D."/>
            <person name="Koren S."/>
            <person name="Silverstein K.A.T."/>
            <person name="Beckman K.B."/>
            <person name="Gohl D.M."/>
        </authorList>
    </citation>
    <scope>NUCLEOTIDE SEQUENCE</scope>
    <source>
        <strain evidence="1">Duluth1</strain>
        <tissue evidence="1">Whole animal</tissue>
    </source>
</reference>
<reference evidence="1" key="2">
    <citation type="submission" date="2020-11" db="EMBL/GenBank/DDBJ databases">
        <authorList>
            <person name="McCartney M.A."/>
            <person name="Auch B."/>
            <person name="Kono T."/>
            <person name="Mallez S."/>
            <person name="Becker A."/>
            <person name="Gohl D.M."/>
            <person name="Silverstein K.A.T."/>
            <person name="Koren S."/>
            <person name="Bechman K.B."/>
            <person name="Herman A."/>
            <person name="Abrahante J.E."/>
            <person name="Garbe J."/>
        </authorList>
    </citation>
    <scope>NUCLEOTIDE SEQUENCE</scope>
    <source>
        <strain evidence="1">Duluth1</strain>
        <tissue evidence="1">Whole animal</tissue>
    </source>
</reference>
<dbReference type="EMBL" id="JAIWYP010000004">
    <property type="protein sequence ID" value="KAH3839285.1"/>
    <property type="molecule type" value="Genomic_DNA"/>
</dbReference>
<comment type="caution">
    <text evidence="1">The sequence shown here is derived from an EMBL/GenBank/DDBJ whole genome shotgun (WGS) entry which is preliminary data.</text>
</comment>
<proteinExistence type="predicted"/>
<dbReference type="Proteomes" id="UP000828390">
    <property type="component" value="Unassembled WGS sequence"/>
</dbReference>
<protein>
    <submittedName>
        <fullName evidence="1">Uncharacterized protein</fullName>
    </submittedName>
</protein>